<dbReference type="PANTHER" id="PTHR10644">
    <property type="entry name" value="DNA REPAIR/RNA PROCESSING CPSF FAMILY"/>
    <property type="match status" value="1"/>
</dbReference>
<comment type="caution">
    <text evidence="2">The sequence shown here is derived from an EMBL/GenBank/DDBJ whole genome shotgun (WGS) entry which is preliminary data.</text>
</comment>
<feature type="domain" description="RSE1/DDB1/CPSF1 first beta-propeller" evidence="1">
    <location>
        <begin position="84"/>
        <end position="133"/>
    </location>
</feature>
<protein>
    <submittedName>
        <fullName evidence="2">DDB1</fullName>
    </submittedName>
</protein>
<dbReference type="OrthoDB" id="433457at2759"/>
<sequence length="198" mass="22520">MEIYVVTPEGLRPIKKVGINGRIDVMELFRPPGESKDVMFILTSLQCHDIRMSAGWGKYRYHYQSTWKCTEHMETKVNNYHYNKHGNVQDRIGRPSETGIIGIVDPLCRVIGLRLYDGLFKVIPLDRDNKELKAFNISVKEFQKGPWKQDNVETEACMVIAVPEPFGGALIIGQESITYQKGDNCLPVAPPAIKVYHV</sequence>
<dbReference type="EMBL" id="CAJPWZ010003143">
    <property type="protein sequence ID" value="CAG2253180.1"/>
    <property type="molecule type" value="Genomic_DNA"/>
</dbReference>
<reference evidence="2" key="1">
    <citation type="submission" date="2021-03" db="EMBL/GenBank/DDBJ databases">
        <authorList>
            <person name="Bekaert M."/>
        </authorList>
    </citation>
    <scope>NUCLEOTIDE SEQUENCE</scope>
</reference>
<dbReference type="Proteomes" id="UP000683360">
    <property type="component" value="Unassembled WGS sequence"/>
</dbReference>
<dbReference type="Gene3D" id="2.130.10.10">
    <property type="entry name" value="YVTN repeat-like/Quinoprotein amine dehydrogenase"/>
    <property type="match status" value="2"/>
</dbReference>
<dbReference type="Pfam" id="PF10433">
    <property type="entry name" value="Beta-prop_RSE1_1st"/>
    <property type="match status" value="1"/>
</dbReference>
<gene>
    <name evidence="2" type="ORF">MEDL_64728</name>
</gene>
<proteinExistence type="predicted"/>
<dbReference type="InterPro" id="IPR050358">
    <property type="entry name" value="RSE1/DDB1/CFT1"/>
</dbReference>
<dbReference type="AlphaFoldDB" id="A0A8S3VHX4"/>
<evidence type="ECO:0000313" key="2">
    <source>
        <dbReference type="EMBL" id="CAG2253180.1"/>
    </source>
</evidence>
<name>A0A8S3VHX4_MYTED</name>
<dbReference type="InterPro" id="IPR018846">
    <property type="entry name" value="Beta-prop_RSE1/DDB1/CPSF1_1st"/>
</dbReference>
<organism evidence="2 3">
    <name type="scientific">Mytilus edulis</name>
    <name type="common">Blue mussel</name>
    <dbReference type="NCBI Taxonomy" id="6550"/>
    <lineage>
        <taxon>Eukaryota</taxon>
        <taxon>Metazoa</taxon>
        <taxon>Spiralia</taxon>
        <taxon>Lophotrochozoa</taxon>
        <taxon>Mollusca</taxon>
        <taxon>Bivalvia</taxon>
        <taxon>Autobranchia</taxon>
        <taxon>Pteriomorphia</taxon>
        <taxon>Mytilida</taxon>
        <taxon>Mytiloidea</taxon>
        <taxon>Mytilidae</taxon>
        <taxon>Mytilinae</taxon>
        <taxon>Mytilus</taxon>
    </lineage>
</organism>
<accession>A0A8S3VHX4</accession>
<keyword evidence="3" id="KW-1185">Reference proteome</keyword>
<evidence type="ECO:0000313" key="3">
    <source>
        <dbReference type="Proteomes" id="UP000683360"/>
    </source>
</evidence>
<dbReference type="InterPro" id="IPR015943">
    <property type="entry name" value="WD40/YVTN_repeat-like_dom_sf"/>
</dbReference>
<evidence type="ECO:0000259" key="1">
    <source>
        <dbReference type="Pfam" id="PF10433"/>
    </source>
</evidence>